<reference evidence="2 3" key="1">
    <citation type="submission" date="2018-07" db="EMBL/GenBank/DDBJ databases">
        <title>Genomic Encyclopedia of Type Strains, Phase IV (KMG-IV): sequencing the most valuable type-strain genomes for metagenomic binning, comparative biology and taxonomic classification.</title>
        <authorList>
            <person name="Goeker M."/>
        </authorList>
    </citation>
    <scope>NUCLEOTIDE SEQUENCE [LARGE SCALE GENOMIC DNA]</scope>
    <source>
        <strain evidence="2 3">DSM 26407</strain>
    </source>
</reference>
<keyword evidence="3" id="KW-1185">Reference proteome</keyword>
<feature type="signal peptide" evidence="1">
    <location>
        <begin position="1"/>
        <end position="28"/>
    </location>
</feature>
<dbReference type="InterPro" id="IPR025500">
    <property type="entry name" value="DUF4390"/>
</dbReference>
<evidence type="ECO:0000313" key="2">
    <source>
        <dbReference type="EMBL" id="RCX32893.1"/>
    </source>
</evidence>
<dbReference type="Pfam" id="PF14334">
    <property type="entry name" value="DUF4390"/>
    <property type="match status" value="1"/>
</dbReference>
<protein>
    <submittedName>
        <fullName evidence="2">Uncharacterized protein DUF4390</fullName>
    </submittedName>
</protein>
<dbReference type="RefSeq" id="WP_170141981.1">
    <property type="nucleotide sequence ID" value="NZ_QPJY01000001.1"/>
</dbReference>
<sequence>MHGTIVHYRHLATLLTLCLTLAATTALAAEFRVREVRSQLVDGVYRMDADLDLELEGEVRDALVNGVPLILGVEIEVVQQRPWLWDQTVASLEQRYQLRHHALSRRYLVKNLNTGVQTSHTHLEDALASVERIRGLPLLEQPLLVAGDEYRGRVRVRLHTEALPSPLRPMAYLSRDWRLKSEWVEWPLQPGHAP</sequence>
<dbReference type="EMBL" id="QPJY01000001">
    <property type="protein sequence ID" value="RCX32893.1"/>
    <property type="molecule type" value="Genomic_DNA"/>
</dbReference>
<proteinExistence type="predicted"/>
<evidence type="ECO:0000256" key="1">
    <source>
        <dbReference type="SAM" id="SignalP"/>
    </source>
</evidence>
<evidence type="ECO:0000313" key="3">
    <source>
        <dbReference type="Proteomes" id="UP000252707"/>
    </source>
</evidence>
<gene>
    <name evidence="2" type="ORF">DFQ59_101191</name>
</gene>
<dbReference type="AlphaFoldDB" id="A0A369CGS4"/>
<name>A0A369CGS4_9GAMM</name>
<dbReference type="Proteomes" id="UP000252707">
    <property type="component" value="Unassembled WGS sequence"/>
</dbReference>
<keyword evidence="1" id="KW-0732">Signal</keyword>
<accession>A0A369CGS4</accession>
<organism evidence="2 3">
    <name type="scientific">Thioalbus denitrificans</name>
    <dbReference type="NCBI Taxonomy" id="547122"/>
    <lineage>
        <taxon>Bacteria</taxon>
        <taxon>Pseudomonadati</taxon>
        <taxon>Pseudomonadota</taxon>
        <taxon>Gammaproteobacteria</taxon>
        <taxon>Chromatiales</taxon>
        <taxon>Ectothiorhodospiraceae</taxon>
        <taxon>Thioalbus</taxon>
    </lineage>
</organism>
<feature type="chain" id="PRO_5016927646" evidence="1">
    <location>
        <begin position="29"/>
        <end position="194"/>
    </location>
</feature>
<comment type="caution">
    <text evidence="2">The sequence shown here is derived from an EMBL/GenBank/DDBJ whole genome shotgun (WGS) entry which is preliminary data.</text>
</comment>